<dbReference type="KEGG" id="yti:FNA67_13015"/>
<dbReference type="InterPro" id="IPR001310">
    <property type="entry name" value="Histidine_triad_HIT"/>
</dbReference>
<dbReference type="CDD" id="cd01277">
    <property type="entry name" value="HINT_subgroup"/>
    <property type="match status" value="1"/>
</dbReference>
<evidence type="ECO:0000313" key="2">
    <source>
        <dbReference type="Proteomes" id="UP000321062"/>
    </source>
</evidence>
<dbReference type="InterPro" id="IPR036265">
    <property type="entry name" value="HIT-like_sf"/>
</dbReference>
<reference evidence="1 2" key="1">
    <citation type="journal article" date="2015" name="Int. J. Syst. Evol. Microbiol.">
        <title>Youhaiella tibetensis gen. nov., sp. nov., isolated from subsurface sediment.</title>
        <authorList>
            <person name="Wang Y.X."/>
            <person name="Huang F.Q."/>
            <person name="Nogi Y."/>
            <person name="Pang S.J."/>
            <person name="Wang P.K."/>
            <person name="Lv J."/>
        </authorList>
    </citation>
    <scope>NUCLEOTIDE SEQUENCE [LARGE SCALE GENOMIC DNA]</scope>
    <source>
        <strain evidence="2">fig4</strain>
    </source>
</reference>
<dbReference type="PANTHER" id="PTHR46648">
    <property type="entry name" value="HIT FAMILY PROTEIN 1"/>
    <property type="match status" value="1"/>
</dbReference>
<dbReference type="EMBL" id="CP041690">
    <property type="protein sequence ID" value="QEE21040.1"/>
    <property type="molecule type" value="Genomic_DNA"/>
</dbReference>
<dbReference type="PANTHER" id="PTHR46648:SF1">
    <property type="entry name" value="ADENOSINE 5'-MONOPHOSPHORAMIDASE HNT1"/>
    <property type="match status" value="1"/>
</dbReference>
<organism evidence="1 2">
    <name type="scientific">Paradevosia tibetensis</name>
    <dbReference type="NCBI Taxonomy" id="1447062"/>
    <lineage>
        <taxon>Bacteria</taxon>
        <taxon>Pseudomonadati</taxon>
        <taxon>Pseudomonadota</taxon>
        <taxon>Alphaproteobacteria</taxon>
        <taxon>Hyphomicrobiales</taxon>
        <taxon>Devosiaceae</taxon>
        <taxon>Paradevosia</taxon>
    </lineage>
</organism>
<dbReference type="GO" id="GO:0003824">
    <property type="term" value="F:catalytic activity"/>
    <property type="evidence" value="ECO:0007669"/>
    <property type="project" value="InterPro"/>
</dbReference>
<dbReference type="Gene3D" id="3.30.428.10">
    <property type="entry name" value="HIT-like"/>
    <property type="match status" value="1"/>
</dbReference>
<keyword evidence="2" id="KW-1185">Reference proteome</keyword>
<protein>
    <submittedName>
        <fullName evidence="1">HIT family protein</fullName>
    </submittedName>
</protein>
<dbReference type="RefSeq" id="WP_147656319.1">
    <property type="nucleotide sequence ID" value="NZ_BMFM01000001.1"/>
</dbReference>
<dbReference type="PROSITE" id="PS51084">
    <property type="entry name" value="HIT_2"/>
    <property type="match status" value="1"/>
</dbReference>
<dbReference type="Proteomes" id="UP000321062">
    <property type="component" value="Chromosome"/>
</dbReference>
<dbReference type="OrthoDB" id="9784774at2"/>
<gene>
    <name evidence="1" type="ORF">FNA67_13015</name>
</gene>
<name>A0A5B9DNV1_9HYPH</name>
<sequence>MPAYDPSNIFAKILAGDIPSHKVYEDGDVLAIMDVFPQSRGHVLVIPKIASRNLLDAEPEVLSAVIPKVQKLAQAVMKATSADGFRLVQFNEAPAGQTVFHLHFHIMPVYEGQELARHAAGQKADDADLAGLAKAIAAQLG</sequence>
<dbReference type="InterPro" id="IPR011146">
    <property type="entry name" value="HIT-like"/>
</dbReference>
<accession>A0A5B9DNV1</accession>
<evidence type="ECO:0000313" key="1">
    <source>
        <dbReference type="EMBL" id="QEE21040.1"/>
    </source>
</evidence>
<dbReference type="InterPro" id="IPR039384">
    <property type="entry name" value="HINT"/>
</dbReference>
<dbReference type="Pfam" id="PF01230">
    <property type="entry name" value="HIT"/>
    <property type="match status" value="1"/>
</dbReference>
<dbReference type="GO" id="GO:0009117">
    <property type="term" value="P:nucleotide metabolic process"/>
    <property type="evidence" value="ECO:0007669"/>
    <property type="project" value="TreeGrafter"/>
</dbReference>
<dbReference type="PRINTS" id="PR00332">
    <property type="entry name" value="HISTRIAD"/>
</dbReference>
<proteinExistence type="predicted"/>
<dbReference type="AlphaFoldDB" id="A0A5B9DNV1"/>
<dbReference type="SUPFAM" id="SSF54197">
    <property type="entry name" value="HIT-like"/>
    <property type="match status" value="1"/>
</dbReference>